<organism evidence="1 2">
    <name type="scientific">Psychroflexus torquis (strain ATCC 700755 / CIP 106069 / ACAM 623)</name>
    <dbReference type="NCBI Taxonomy" id="313595"/>
    <lineage>
        <taxon>Bacteria</taxon>
        <taxon>Pseudomonadati</taxon>
        <taxon>Bacteroidota</taxon>
        <taxon>Flavobacteriia</taxon>
        <taxon>Flavobacteriales</taxon>
        <taxon>Flavobacteriaceae</taxon>
        <taxon>Psychroflexus</taxon>
    </lineage>
</organism>
<name>K4IIN2_PSYTT</name>
<dbReference type="KEGG" id="ptq:P700755_002986"/>
<dbReference type="HOGENOM" id="CLU_3275561_0_0_10"/>
<gene>
    <name evidence="1" type="ordered locus">P700755_002986</name>
</gene>
<accession>K4IIN2</accession>
<reference evidence="1" key="1">
    <citation type="submission" date="2006-03" db="EMBL/GenBank/DDBJ databases">
        <authorList>
            <person name="Bowman J."/>
            <person name="Ferriera S."/>
            <person name="Johnson J."/>
            <person name="Kravitz S."/>
            <person name="Halpern A."/>
            <person name="Remington K."/>
            <person name="Beeson K."/>
            <person name="Tran B."/>
            <person name="Rogers Y.-H."/>
            <person name="Friedman R."/>
            <person name="Venter J.C."/>
        </authorList>
    </citation>
    <scope>NUCLEOTIDE SEQUENCE [LARGE SCALE GENOMIC DNA]</scope>
    <source>
        <strain evidence="1">ATCC 700755</strain>
    </source>
</reference>
<reference evidence="1" key="2">
    <citation type="submission" date="2012-09" db="EMBL/GenBank/DDBJ databases">
        <title>The complete sequence of Psychroflexus torquis an extreme psychrophile from sea-ice that is stimulated by light.</title>
        <authorList>
            <person name="Feng S."/>
            <person name="Powell S.M."/>
            <person name="Bowman J.P."/>
        </authorList>
    </citation>
    <scope>NUCLEOTIDE SEQUENCE [LARGE SCALE GENOMIC DNA]</scope>
    <source>
        <strain evidence="1">ATCC 700755</strain>
    </source>
</reference>
<keyword evidence="2" id="KW-1185">Reference proteome</keyword>
<evidence type="ECO:0000313" key="1">
    <source>
        <dbReference type="EMBL" id="AFU69678.1"/>
    </source>
</evidence>
<dbReference type="Proteomes" id="UP000008514">
    <property type="component" value="Chromosome"/>
</dbReference>
<protein>
    <submittedName>
        <fullName evidence="1">Uncharacterized protein</fullName>
    </submittedName>
</protein>
<evidence type="ECO:0000313" key="2">
    <source>
        <dbReference type="Proteomes" id="UP000008514"/>
    </source>
</evidence>
<dbReference type="STRING" id="313595.P700755_002986"/>
<dbReference type="EMBL" id="CP003879">
    <property type="protein sequence ID" value="AFU69678.1"/>
    <property type="molecule type" value="Genomic_DNA"/>
</dbReference>
<dbReference type="AlphaFoldDB" id="K4IIN2"/>
<sequence length="41" mass="4881">MYNQVTNLVNKYGLEKIRKEFPDKQCPKQLARTTLSVWLII</sequence>
<proteinExistence type="predicted"/>